<organism evidence="1 2">
    <name type="scientific">Marasmius tenuissimus</name>
    <dbReference type="NCBI Taxonomy" id="585030"/>
    <lineage>
        <taxon>Eukaryota</taxon>
        <taxon>Fungi</taxon>
        <taxon>Dikarya</taxon>
        <taxon>Basidiomycota</taxon>
        <taxon>Agaricomycotina</taxon>
        <taxon>Agaricomycetes</taxon>
        <taxon>Agaricomycetidae</taxon>
        <taxon>Agaricales</taxon>
        <taxon>Marasmiineae</taxon>
        <taxon>Marasmiaceae</taxon>
        <taxon>Marasmius</taxon>
    </lineage>
</organism>
<gene>
    <name evidence="1" type="ORF">AAF712_016161</name>
</gene>
<dbReference type="EMBL" id="JBBXMP010000633">
    <property type="protein sequence ID" value="KAL0057208.1"/>
    <property type="molecule type" value="Genomic_DNA"/>
</dbReference>
<reference evidence="1 2" key="1">
    <citation type="submission" date="2024-05" db="EMBL/GenBank/DDBJ databases">
        <title>A draft genome resource for the thread blight pathogen Marasmius tenuissimus strain MS-2.</title>
        <authorList>
            <person name="Yulfo-Soto G.E."/>
            <person name="Baruah I.K."/>
            <person name="Amoako-Attah I."/>
            <person name="Bukari Y."/>
            <person name="Meinhardt L.W."/>
            <person name="Bailey B.A."/>
            <person name="Cohen S.P."/>
        </authorList>
    </citation>
    <scope>NUCLEOTIDE SEQUENCE [LARGE SCALE GENOMIC DNA]</scope>
    <source>
        <strain evidence="1 2">MS-2</strain>
    </source>
</reference>
<feature type="non-terminal residue" evidence="1">
    <location>
        <position position="1"/>
    </location>
</feature>
<evidence type="ECO:0000313" key="2">
    <source>
        <dbReference type="Proteomes" id="UP001437256"/>
    </source>
</evidence>
<name>A0ABR2Z7G7_9AGAR</name>
<sequence>KTPTLVKLEISDLLRKLDIDLPDLTPRRFLAHSTVKAYLKDRLPLFRSPTISDLHISLANRSHLKVYIDAVKKECFPNGTGWKGLLYLKQQQDDLLPPPDHYIRTIVEVDFDSVDDDCDESGIELSRDSKKMRLVVCMTPEGSRRLGSAQYLQSDIAFKRVVGYYEFELAALDRASNTSVTFCRVYLTRKNADAHHFALREIDKVLKQDIGRGLQWRHIHGENVNDHGAGTFILNWVVDQDRAQALGLGLRLQEISESFPERRDMHEPGKLLKELRPYDHLARFLSLCTVHFGRNIRATNTSDEIKSLMRSLVCVEHPNWDDTIHAIRTLGGKAAVDWLADKESLPFVFPAICWERSFIPHAIWLARTHSTNTAEAAHRDVNREGVRCTLVGGTKKAMHFDLLKLKSLKIFEEQGVQESYRSRHPFDNALRNGKRKQVLRQKSLHVADEKIEKHNKRIAEGNRKLEAAKLKVSEAVQGINRSAANSPDVYQRLERAQEAQAKLQRSFESQVAIGRGLLKSGTGKVGILLP</sequence>
<comment type="caution">
    <text evidence="1">The sequence shown here is derived from an EMBL/GenBank/DDBJ whole genome shotgun (WGS) entry which is preliminary data.</text>
</comment>
<dbReference type="Proteomes" id="UP001437256">
    <property type="component" value="Unassembled WGS sequence"/>
</dbReference>
<protein>
    <submittedName>
        <fullName evidence="1">Uncharacterized protein</fullName>
    </submittedName>
</protein>
<proteinExistence type="predicted"/>
<accession>A0ABR2Z7G7</accession>
<keyword evidence="2" id="KW-1185">Reference proteome</keyword>
<evidence type="ECO:0000313" key="1">
    <source>
        <dbReference type="EMBL" id="KAL0057208.1"/>
    </source>
</evidence>